<dbReference type="Pfam" id="PF13439">
    <property type="entry name" value="Glyco_transf_4"/>
    <property type="match status" value="1"/>
</dbReference>
<dbReference type="CDD" id="cd03825">
    <property type="entry name" value="GT4_WcaC-like"/>
    <property type="match status" value="1"/>
</dbReference>
<gene>
    <name evidence="2" type="ORF">HRH59_06550</name>
</gene>
<dbReference type="EMBL" id="JABSOD010000005">
    <property type="protein sequence ID" value="NRQ42227.1"/>
    <property type="molecule type" value="Genomic_DNA"/>
</dbReference>
<sequence>MKVVIVNTHDIQGGAARAAYRLHRALLGAGVTSKMLVQTKSSDDYTVHGPVSFFEKLTAKVRPHLDRLYLKWYPNRTGILFSTGLCGSRKIVDQINALKPDVVHLHWINEGFLKIEDLVKIKAPIVWSLHDNWAFTGGCHIKWDCDSYLKLCGSCPHLGSNRLNDLSKSLFEKKARIYKSLPNLTVIGLSKWITESARNSALFSYHRVVNLPNLIDPSDFFPIDKQLARRILNLPQDKKLILFGAMSALSDVNKGFNELSAALKKIRNDDCELVVFGSGKPEVPQDFKQATHYLGRLHDDISLRLVYSAADVMVVPSRQENLSNAIMESLACGTPVVAFDIGGNSDMITHGMNGYLAKPFDINDLASGIELNFVSTDSLIKQKKISSDINIRFGSSAIIQSYKSLYRCVLENDK</sequence>
<accession>A0A7Y5EHZ7</accession>
<dbReference type="RefSeq" id="WP_173500470.1">
    <property type="nucleotide sequence ID" value="NZ_JABSOD010000005.1"/>
</dbReference>
<keyword evidence="2" id="KW-0808">Transferase</keyword>
<dbReference type="Gene3D" id="3.40.50.2000">
    <property type="entry name" value="Glycogen Phosphorylase B"/>
    <property type="match status" value="2"/>
</dbReference>
<organism evidence="2 3">
    <name type="scientific">Rheinheimera lutimaris</name>
    <dbReference type="NCBI Taxonomy" id="2740584"/>
    <lineage>
        <taxon>Bacteria</taxon>
        <taxon>Pseudomonadati</taxon>
        <taxon>Pseudomonadota</taxon>
        <taxon>Gammaproteobacteria</taxon>
        <taxon>Chromatiales</taxon>
        <taxon>Chromatiaceae</taxon>
        <taxon>Rheinheimera</taxon>
    </lineage>
</organism>
<dbReference type="AlphaFoldDB" id="A0A7Y5EHZ7"/>
<dbReference type="PANTHER" id="PTHR12526">
    <property type="entry name" value="GLYCOSYLTRANSFERASE"/>
    <property type="match status" value="1"/>
</dbReference>
<evidence type="ECO:0000313" key="2">
    <source>
        <dbReference type="EMBL" id="NRQ42227.1"/>
    </source>
</evidence>
<evidence type="ECO:0000313" key="3">
    <source>
        <dbReference type="Proteomes" id="UP000523161"/>
    </source>
</evidence>
<dbReference type="PANTHER" id="PTHR12526:SF635">
    <property type="entry name" value="GLYCOSYL TRANSFERASE GROUP 1"/>
    <property type="match status" value="1"/>
</dbReference>
<keyword evidence="3" id="KW-1185">Reference proteome</keyword>
<evidence type="ECO:0000259" key="1">
    <source>
        <dbReference type="Pfam" id="PF13439"/>
    </source>
</evidence>
<dbReference type="Pfam" id="PF13692">
    <property type="entry name" value="Glyco_trans_1_4"/>
    <property type="match status" value="1"/>
</dbReference>
<reference evidence="2 3" key="1">
    <citation type="submission" date="2020-06" db="EMBL/GenBank/DDBJ databases">
        <title>Rheinheimera sp. nov., a marine bacterium isolated from coastal.</title>
        <authorList>
            <person name="Yu Q."/>
            <person name="Qi Y."/>
            <person name="Pu J."/>
        </authorList>
    </citation>
    <scope>NUCLEOTIDE SEQUENCE [LARGE SCALE GENOMIC DNA]</scope>
    <source>
        <strain evidence="2 3">YQF-2</strain>
    </source>
</reference>
<feature type="domain" description="Glycosyltransferase subfamily 4-like N-terminal" evidence="1">
    <location>
        <begin position="13"/>
        <end position="146"/>
    </location>
</feature>
<protein>
    <submittedName>
        <fullName evidence="2">Glycosyltransferase</fullName>
    </submittedName>
</protein>
<name>A0A7Y5EHZ7_9GAMM</name>
<dbReference type="InterPro" id="IPR028098">
    <property type="entry name" value="Glyco_trans_4-like_N"/>
</dbReference>
<dbReference type="SUPFAM" id="SSF53756">
    <property type="entry name" value="UDP-Glycosyltransferase/glycogen phosphorylase"/>
    <property type="match status" value="1"/>
</dbReference>
<dbReference type="Proteomes" id="UP000523161">
    <property type="component" value="Unassembled WGS sequence"/>
</dbReference>
<comment type="caution">
    <text evidence="2">The sequence shown here is derived from an EMBL/GenBank/DDBJ whole genome shotgun (WGS) entry which is preliminary data.</text>
</comment>
<proteinExistence type="predicted"/>
<dbReference type="GO" id="GO:0016757">
    <property type="term" value="F:glycosyltransferase activity"/>
    <property type="evidence" value="ECO:0007669"/>
    <property type="project" value="TreeGrafter"/>
</dbReference>